<reference evidence="2" key="1">
    <citation type="journal article" date="2023" name="Science">
        <title>Genome structures resolve the early diversification of teleost fishes.</title>
        <authorList>
            <person name="Parey E."/>
            <person name="Louis A."/>
            <person name="Montfort J."/>
            <person name="Bouchez O."/>
            <person name="Roques C."/>
            <person name="Iampietro C."/>
            <person name="Lluch J."/>
            <person name="Castinel A."/>
            <person name="Donnadieu C."/>
            <person name="Desvignes T."/>
            <person name="Floi Bucao C."/>
            <person name="Jouanno E."/>
            <person name="Wen M."/>
            <person name="Mejri S."/>
            <person name="Dirks R."/>
            <person name="Jansen H."/>
            <person name="Henkel C."/>
            <person name="Chen W.J."/>
            <person name="Zahm M."/>
            <person name="Cabau C."/>
            <person name="Klopp C."/>
            <person name="Thompson A.W."/>
            <person name="Robinson-Rechavi M."/>
            <person name="Braasch I."/>
            <person name="Lecointre G."/>
            <person name="Bobe J."/>
            <person name="Postlethwait J.H."/>
            <person name="Berthelot C."/>
            <person name="Roest Crollius H."/>
            <person name="Guiguen Y."/>
        </authorList>
    </citation>
    <scope>NUCLEOTIDE SEQUENCE</scope>
    <source>
        <strain evidence="2">WJC10195</strain>
    </source>
</reference>
<evidence type="ECO:0000313" key="3">
    <source>
        <dbReference type="Proteomes" id="UP001152622"/>
    </source>
</evidence>
<gene>
    <name evidence="2" type="ORF">SKAU_G00017100</name>
</gene>
<proteinExistence type="predicted"/>
<feature type="compositionally biased region" description="Basic residues" evidence="1">
    <location>
        <begin position="158"/>
        <end position="170"/>
    </location>
</feature>
<dbReference type="Proteomes" id="UP001152622">
    <property type="component" value="Chromosome 1"/>
</dbReference>
<sequence length="170" mass="19058">MEKMSSCTLHQTMEEPAASKARPVMANPDLEDLPHICDLYLCDQFFGGRWGRLSPHPSHQRSRSTGTTGALDRTGRQRGGAPEQASIHHSVGDHLIEFPLDQSISLVLIQPPAAQKCLLDPREWTIYHHLKQRSGGKKTCEVEGNKMEMDAGPPSRSTNRRSPRHCRGQW</sequence>
<keyword evidence="3" id="KW-1185">Reference proteome</keyword>
<feature type="region of interest" description="Disordered" evidence="1">
    <location>
        <begin position="1"/>
        <end position="23"/>
    </location>
</feature>
<name>A0A9Q1GBF3_SYNKA</name>
<organism evidence="2 3">
    <name type="scientific">Synaphobranchus kaupii</name>
    <name type="common">Kaup's arrowtooth eel</name>
    <dbReference type="NCBI Taxonomy" id="118154"/>
    <lineage>
        <taxon>Eukaryota</taxon>
        <taxon>Metazoa</taxon>
        <taxon>Chordata</taxon>
        <taxon>Craniata</taxon>
        <taxon>Vertebrata</taxon>
        <taxon>Euteleostomi</taxon>
        <taxon>Actinopterygii</taxon>
        <taxon>Neopterygii</taxon>
        <taxon>Teleostei</taxon>
        <taxon>Anguilliformes</taxon>
        <taxon>Synaphobranchidae</taxon>
        <taxon>Synaphobranchus</taxon>
    </lineage>
</organism>
<dbReference type="EMBL" id="JAINUF010000001">
    <property type="protein sequence ID" value="KAJ8380932.1"/>
    <property type="molecule type" value="Genomic_DNA"/>
</dbReference>
<feature type="compositionally biased region" description="Polar residues" evidence="1">
    <location>
        <begin position="1"/>
        <end position="11"/>
    </location>
</feature>
<evidence type="ECO:0000256" key="1">
    <source>
        <dbReference type="SAM" id="MobiDB-lite"/>
    </source>
</evidence>
<accession>A0A9Q1GBF3</accession>
<feature type="region of interest" description="Disordered" evidence="1">
    <location>
        <begin position="53"/>
        <end position="85"/>
    </location>
</feature>
<dbReference type="AlphaFoldDB" id="A0A9Q1GBF3"/>
<protein>
    <submittedName>
        <fullName evidence="2">Uncharacterized protein</fullName>
    </submittedName>
</protein>
<feature type="region of interest" description="Disordered" evidence="1">
    <location>
        <begin position="146"/>
        <end position="170"/>
    </location>
</feature>
<comment type="caution">
    <text evidence="2">The sequence shown here is derived from an EMBL/GenBank/DDBJ whole genome shotgun (WGS) entry which is preliminary data.</text>
</comment>
<evidence type="ECO:0000313" key="2">
    <source>
        <dbReference type="EMBL" id="KAJ8380932.1"/>
    </source>
</evidence>